<reference evidence="2 3" key="1">
    <citation type="submission" date="2015-09" db="EMBL/GenBank/DDBJ databases">
        <title>Draft genome of the parasitic nematode Teladorsagia circumcincta isolate WARC Sus (inbred).</title>
        <authorList>
            <person name="Mitreva M."/>
        </authorList>
    </citation>
    <scope>NUCLEOTIDE SEQUENCE [LARGE SCALE GENOMIC DNA]</scope>
    <source>
        <strain evidence="2 3">S</strain>
    </source>
</reference>
<dbReference type="EMBL" id="KZ345669">
    <property type="protein sequence ID" value="PIO72467.1"/>
    <property type="molecule type" value="Genomic_DNA"/>
</dbReference>
<evidence type="ECO:0000313" key="3">
    <source>
        <dbReference type="Proteomes" id="UP000230423"/>
    </source>
</evidence>
<evidence type="ECO:0000313" key="2">
    <source>
        <dbReference type="EMBL" id="PIO72467.1"/>
    </source>
</evidence>
<keyword evidence="3" id="KW-1185">Reference proteome</keyword>
<name>A0A2G9UQI5_TELCI</name>
<protein>
    <submittedName>
        <fullName evidence="2">Uncharacterized protein</fullName>
    </submittedName>
</protein>
<sequence>NIPANQGVSPPAKNECEIKFEVDIHREPLLRDRSKWTNGTIYMSEIVASLEPTHPLHLLYNKTQIRYDFGSTYYNFCQLRMQPRNSLPSLLRVMEMKIFPQACLRAIVLVGLLLKMSVALFILRIIGLMVFAFSAPVVYDAYLAYLSLKPCHTHVVMKWKMRAECWNRAGCHDMDDESAVVGVFIVNVFFYLFNSIFVLVDILDSPWTRRFKVQDDKKPSFSKYIEALRLVLFNQFVTGVIVTTFFHYPMKLAGVSFDKKLPEVTTVLAQIVVCVFIEEIGFYYSHRPVETETPYALSRKRAQDGANRGSYSLWLTCDHTLDLGLHSHYVDNLLPFRIPLPIPAISRSSRLSPQSVRHELL</sequence>
<proteinExistence type="predicted"/>
<feature type="non-terminal residue" evidence="2">
    <location>
        <position position="1"/>
    </location>
</feature>
<evidence type="ECO:0000256" key="1">
    <source>
        <dbReference type="SAM" id="Phobius"/>
    </source>
</evidence>
<dbReference type="OrthoDB" id="5850332at2759"/>
<gene>
    <name evidence="2" type="ORF">TELCIR_05604</name>
</gene>
<dbReference type="Proteomes" id="UP000230423">
    <property type="component" value="Unassembled WGS sequence"/>
</dbReference>
<dbReference type="AlphaFoldDB" id="A0A2G9UQI5"/>
<feature type="transmembrane region" description="Helical" evidence="1">
    <location>
        <begin position="267"/>
        <end position="284"/>
    </location>
</feature>
<feature type="transmembrane region" description="Helical" evidence="1">
    <location>
        <begin position="179"/>
        <end position="203"/>
    </location>
</feature>
<feature type="transmembrane region" description="Helical" evidence="1">
    <location>
        <begin position="224"/>
        <end position="247"/>
    </location>
</feature>
<organism evidence="2 3">
    <name type="scientific">Teladorsagia circumcincta</name>
    <name type="common">Brown stomach worm</name>
    <name type="synonym">Ostertagia circumcincta</name>
    <dbReference type="NCBI Taxonomy" id="45464"/>
    <lineage>
        <taxon>Eukaryota</taxon>
        <taxon>Metazoa</taxon>
        <taxon>Ecdysozoa</taxon>
        <taxon>Nematoda</taxon>
        <taxon>Chromadorea</taxon>
        <taxon>Rhabditida</taxon>
        <taxon>Rhabditina</taxon>
        <taxon>Rhabditomorpha</taxon>
        <taxon>Strongyloidea</taxon>
        <taxon>Trichostrongylidae</taxon>
        <taxon>Teladorsagia</taxon>
    </lineage>
</organism>
<keyword evidence="1" id="KW-0472">Membrane</keyword>
<keyword evidence="1" id="KW-0812">Transmembrane</keyword>
<keyword evidence="1" id="KW-1133">Transmembrane helix</keyword>
<accession>A0A2G9UQI5</accession>